<reference evidence="4 5" key="1">
    <citation type="journal article" date="2023" name="BMC Biol.">
        <title>The compact genome of the sponge Oopsacas minuta (Hexactinellida) is lacking key metazoan core genes.</title>
        <authorList>
            <person name="Santini S."/>
            <person name="Schenkelaars Q."/>
            <person name="Jourda C."/>
            <person name="Duchesne M."/>
            <person name="Belahbib H."/>
            <person name="Rocher C."/>
            <person name="Selva M."/>
            <person name="Riesgo A."/>
            <person name="Vervoort M."/>
            <person name="Leys S.P."/>
            <person name="Kodjabachian L."/>
            <person name="Le Bivic A."/>
            <person name="Borchiellini C."/>
            <person name="Claverie J.M."/>
            <person name="Renard E."/>
        </authorList>
    </citation>
    <scope>NUCLEOTIDE SEQUENCE [LARGE SCALE GENOMIC DNA]</scope>
    <source>
        <strain evidence="4">SPO-2</strain>
    </source>
</reference>
<feature type="domain" description="C2H2-type" evidence="3">
    <location>
        <begin position="251"/>
        <end position="282"/>
    </location>
</feature>
<dbReference type="InterPro" id="IPR036236">
    <property type="entry name" value="Znf_C2H2_sf"/>
</dbReference>
<keyword evidence="1" id="KW-0479">Metal-binding</keyword>
<sequence>MSIDILSQERFVLREKQSRSTLQNVKIETIAEDCSLVNMVNNFPMENGYSTIKIENEDSAFSNLAGKCSSFNDSFSLKIDSFSSHFMDDSRPENSTFKSESSQIVCENPIRHLPYSQYLNNFTQVINIKHLDHFDICLKGIHSTEFELNSNLSKYNDISNANTSRIVPTFQRFKDLEISQLKVDKFAAQVTDTTTKVAKKDKLLVKKSKIIQQKIKLQKKQKRQFICETCSAKYFYELPFINHISKHIPTYECKHCKHSYPTQRSLSSHMRVHNTTHYSKRPTLKRMK</sequence>
<gene>
    <name evidence="4" type="ORF">LOD99_13524</name>
</gene>
<keyword evidence="1" id="KW-0862">Zinc</keyword>
<dbReference type="AlphaFoldDB" id="A0AAV7KL45"/>
<dbReference type="Proteomes" id="UP001165289">
    <property type="component" value="Unassembled WGS sequence"/>
</dbReference>
<evidence type="ECO:0000259" key="3">
    <source>
        <dbReference type="PROSITE" id="PS50157"/>
    </source>
</evidence>
<name>A0AAV7KL45_9METZ</name>
<dbReference type="PROSITE" id="PS00028">
    <property type="entry name" value="ZINC_FINGER_C2H2_1"/>
    <property type="match status" value="1"/>
</dbReference>
<keyword evidence="1" id="KW-0863">Zinc-finger</keyword>
<protein>
    <recommendedName>
        <fullName evidence="3">C2H2-type domain-containing protein</fullName>
    </recommendedName>
</protein>
<feature type="compositionally biased region" description="Basic residues" evidence="2">
    <location>
        <begin position="270"/>
        <end position="288"/>
    </location>
</feature>
<dbReference type="InterPro" id="IPR013087">
    <property type="entry name" value="Znf_C2H2_type"/>
</dbReference>
<evidence type="ECO:0000313" key="5">
    <source>
        <dbReference type="Proteomes" id="UP001165289"/>
    </source>
</evidence>
<organism evidence="4 5">
    <name type="scientific">Oopsacas minuta</name>
    <dbReference type="NCBI Taxonomy" id="111878"/>
    <lineage>
        <taxon>Eukaryota</taxon>
        <taxon>Metazoa</taxon>
        <taxon>Porifera</taxon>
        <taxon>Hexactinellida</taxon>
        <taxon>Hexasterophora</taxon>
        <taxon>Lyssacinosida</taxon>
        <taxon>Leucopsacidae</taxon>
        <taxon>Oopsacas</taxon>
    </lineage>
</organism>
<evidence type="ECO:0000313" key="4">
    <source>
        <dbReference type="EMBL" id="KAI6661651.1"/>
    </source>
</evidence>
<comment type="caution">
    <text evidence="4">The sequence shown here is derived from an EMBL/GenBank/DDBJ whole genome shotgun (WGS) entry which is preliminary data.</text>
</comment>
<dbReference type="GO" id="GO:0008270">
    <property type="term" value="F:zinc ion binding"/>
    <property type="evidence" value="ECO:0007669"/>
    <property type="project" value="UniProtKB-KW"/>
</dbReference>
<evidence type="ECO:0000256" key="1">
    <source>
        <dbReference type="PROSITE-ProRule" id="PRU00042"/>
    </source>
</evidence>
<evidence type="ECO:0000256" key="2">
    <source>
        <dbReference type="SAM" id="MobiDB-lite"/>
    </source>
</evidence>
<dbReference type="SUPFAM" id="SSF57667">
    <property type="entry name" value="beta-beta-alpha zinc fingers"/>
    <property type="match status" value="1"/>
</dbReference>
<feature type="region of interest" description="Disordered" evidence="2">
    <location>
        <begin position="264"/>
        <end position="288"/>
    </location>
</feature>
<dbReference type="Gene3D" id="3.30.160.60">
    <property type="entry name" value="Classic Zinc Finger"/>
    <property type="match status" value="1"/>
</dbReference>
<accession>A0AAV7KL45</accession>
<dbReference type="SMART" id="SM00355">
    <property type="entry name" value="ZnF_C2H2"/>
    <property type="match status" value="2"/>
</dbReference>
<proteinExistence type="predicted"/>
<dbReference type="PROSITE" id="PS50157">
    <property type="entry name" value="ZINC_FINGER_C2H2_2"/>
    <property type="match status" value="1"/>
</dbReference>
<dbReference type="EMBL" id="JAKMXF010000011">
    <property type="protein sequence ID" value="KAI6661651.1"/>
    <property type="molecule type" value="Genomic_DNA"/>
</dbReference>
<keyword evidence="5" id="KW-1185">Reference proteome</keyword>